<sequence length="282" mass="31426">MKALTKEQVAAWRRDGFLFPFPCLTEGERQDCLAGLARFEAWLGAPVNASKDLSYRTMPHLLLPWVMRLATDARILDKVEDLLGPDLMIWTSTFFIKEPNSPTISAWHQDSTYYGLEPVEEITVWVALTEASHAAGCMDAVSYRGEPRQMQHIANAVENSVNRAGQVISEPFDDSDPVTMQLRAGEFSMHHGLCPHRSGPNSAGHRRIGLGLNFIPASARPTGAHRTAAILVRGEDRFGNFMPVSPPRAEFDADALANHRRAVAAYGATYREQEELHLRRYG</sequence>
<accession>A0A9X2BUF2</accession>
<dbReference type="Pfam" id="PF05721">
    <property type="entry name" value="PhyH"/>
    <property type="match status" value="1"/>
</dbReference>
<proteinExistence type="predicted"/>
<reference evidence="2" key="1">
    <citation type="submission" date="2022-04" db="EMBL/GenBank/DDBJ databases">
        <title>Roseomonas acroporae sp. nov., isolated from coral Acropora digitifera.</title>
        <authorList>
            <person name="Sun H."/>
        </authorList>
    </citation>
    <scope>NUCLEOTIDE SEQUENCE</scope>
    <source>
        <strain evidence="2">NAR14</strain>
    </source>
</reference>
<dbReference type="GO" id="GO:0005506">
    <property type="term" value="F:iron ion binding"/>
    <property type="evidence" value="ECO:0007669"/>
    <property type="project" value="UniProtKB-ARBA"/>
</dbReference>
<organism evidence="2 3">
    <name type="scientific">Roseomonas acroporae</name>
    <dbReference type="NCBI Taxonomy" id="2937791"/>
    <lineage>
        <taxon>Bacteria</taxon>
        <taxon>Pseudomonadati</taxon>
        <taxon>Pseudomonadota</taxon>
        <taxon>Alphaproteobacteria</taxon>
        <taxon>Acetobacterales</taxon>
        <taxon>Roseomonadaceae</taxon>
        <taxon>Roseomonas</taxon>
    </lineage>
</organism>
<name>A0A9X2BUF2_9PROT</name>
<dbReference type="EMBL" id="JALPRX010000022">
    <property type="protein sequence ID" value="MCK8784001.1"/>
    <property type="molecule type" value="Genomic_DNA"/>
</dbReference>
<dbReference type="SUPFAM" id="SSF51197">
    <property type="entry name" value="Clavaminate synthase-like"/>
    <property type="match status" value="1"/>
</dbReference>
<keyword evidence="3" id="KW-1185">Reference proteome</keyword>
<evidence type="ECO:0000256" key="1">
    <source>
        <dbReference type="ARBA" id="ARBA00001954"/>
    </source>
</evidence>
<comment type="cofactor">
    <cofactor evidence="1">
        <name>Fe(2+)</name>
        <dbReference type="ChEBI" id="CHEBI:29033"/>
    </cofactor>
</comment>
<comment type="caution">
    <text evidence="2">The sequence shown here is derived from an EMBL/GenBank/DDBJ whole genome shotgun (WGS) entry which is preliminary data.</text>
</comment>
<dbReference type="AlphaFoldDB" id="A0A9X2BUF2"/>
<dbReference type="GO" id="GO:0016706">
    <property type="term" value="F:2-oxoglutarate-dependent dioxygenase activity"/>
    <property type="evidence" value="ECO:0007669"/>
    <property type="project" value="UniProtKB-ARBA"/>
</dbReference>
<dbReference type="Gene3D" id="2.60.120.620">
    <property type="entry name" value="q2cbj1_9rhob like domain"/>
    <property type="match status" value="1"/>
</dbReference>
<dbReference type="PANTHER" id="PTHR20883:SF48">
    <property type="entry name" value="ECTOINE DIOXYGENASE"/>
    <property type="match status" value="1"/>
</dbReference>
<dbReference type="InterPro" id="IPR008775">
    <property type="entry name" value="Phytyl_CoA_dOase-like"/>
</dbReference>
<dbReference type="PANTHER" id="PTHR20883">
    <property type="entry name" value="PHYTANOYL-COA DIOXYGENASE DOMAIN CONTAINING 1"/>
    <property type="match status" value="1"/>
</dbReference>
<dbReference type="RefSeq" id="WP_248666118.1">
    <property type="nucleotide sequence ID" value="NZ_JALPRX010000022.1"/>
</dbReference>
<dbReference type="Proteomes" id="UP001139516">
    <property type="component" value="Unassembled WGS sequence"/>
</dbReference>
<protein>
    <submittedName>
        <fullName evidence="2">Phytanoyl-CoA dioxygenase family protein</fullName>
    </submittedName>
</protein>
<gene>
    <name evidence="2" type="ORF">M0638_06355</name>
</gene>
<evidence type="ECO:0000313" key="2">
    <source>
        <dbReference type="EMBL" id="MCK8784001.1"/>
    </source>
</evidence>
<keyword evidence="2" id="KW-0223">Dioxygenase</keyword>
<keyword evidence="2" id="KW-0560">Oxidoreductase</keyword>
<evidence type="ECO:0000313" key="3">
    <source>
        <dbReference type="Proteomes" id="UP001139516"/>
    </source>
</evidence>